<reference evidence="2" key="1">
    <citation type="journal article" date="2022" name="bioRxiv">
        <title>Sequencing and chromosome-scale assembly of the giantPleurodeles waltlgenome.</title>
        <authorList>
            <person name="Brown T."/>
            <person name="Elewa A."/>
            <person name="Iarovenko S."/>
            <person name="Subramanian E."/>
            <person name="Araus A.J."/>
            <person name="Petzold A."/>
            <person name="Susuki M."/>
            <person name="Suzuki K.-i.T."/>
            <person name="Hayashi T."/>
            <person name="Toyoda A."/>
            <person name="Oliveira C."/>
            <person name="Osipova E."/>
            <person name="Leigh N.D."/>
            <person name="Simon A."/>
            <person name="Yun M.H."/>
        </authorList>
    </citation>
    <scope>NUCLEOTIDE SEQUENCE</scope>
    <source>
        <strain evidence="2">20211129_DDA</strain>
        <tissue evidence="2">Liver</tissue>
    </source>
</reference>
<protein>
    <submittedName>
        <fullName evidence="2">Uncharacterized protein</fullName>
    </submittedName>
</protein>
<evidence type="ECO:0000313" key="3">
    <source>
        <dbReference type="Proteomes" id="UP001066276"/>
    </source>
</evidence>
<proteinExistence type="predicted"/>
<name>A0AAV7NPL2_PLEWA</name>
<evidence type="ECO:0000256" key="1">
    <source>
        <dbReference type="SAM" id="MobiDB-lite"/>
    </source>
</evidence>
<evidence type="ECO:0000313" key="2">
    <source>
        <dbReference type="EMBL" id="KAJ1117987.1"/>
    </source>
</evidence>
<dbReference type="AlphaFoldDB" id="A0AAV7NPL2"/>
<gene>
    <name evidence="2" type="ORF">NDU88_006182</name>
</gene>
<organism evidence="2 3">
    <name type="scientific">Pleurodeles waltl</name>
    <name type="common">Iberian ribbed newt</name>
    <dbReference type="NCBI Taxonomy" id="8319"/>
    <lineage>
        <taxon>Eukaryota</taxon>
        <taxon>Metazoa</taxon>
        <taxon>Chordata</taxon>
        <taxon>Craniata</taxon>
        <taxon>Vertebrata</taxon>
        <taxon>Euteleostomi</taxon>
        <taxon>Amphibia</taxon>
        <taxon>Batrachia</taxon>
        <taxon>Caudata</taxon>
        <taxon>Salamandroidea</taxon>
        <taxon>Salamandridae</taxon>
        <taxon>Pleurodelinae</taxon>
        <taxon>Pleurodeles</taxon>
    </lineage>
</organism>
<accession>A0AAV7NPL2</accession>
<sequence>MQPMAGETQEGLRQRVGGHRTLVTRRGRSFCCPAANPRTTEGKAEAWMLLREELTQPVFRYRRDVVPAAGDVNKGQWNYMFDFGSLDFWFLKD</sequence>
<keyword evidence="3" id="KW-1185">Reference proteome</keyword>
<comment type="caution">
    <text evidence="2">The sequence shown here is derived from an EMBL/GenBank/DDBJ whole genome shotgun (WGS) entry which is preliminary data.</text>
</comment>
<feature type="region of interest" description="Disordered" evidence="1">
    <location>
        <begin position="1"/>
        <end position="21"/>
    </location>
</feature>
<dbReference type="EMBL" id="JANPWB010000012">
    <property type="protein sequence ID" value="KAJ1117987.1"/>
    <property type="molecule type" value="Genomic_DNA"/>
</dbReference>
<dbReference type="Proteomes" id="UP001066276">
    <property type="component" value="Chromosome 8"/>
</dbReference>